<keyword evidence="2" id="KW-1185">Reference proteome</keyword>
<name>A0A511WWI4_9BACI</name>
<dbReference type="AlphaFoldDB" id="A0A511WWI4"/>
<dbReference type="Proteomes" id="UP000321886">
    <property type="component" value="Unassembled WGS sequence"/>
</dbReference>
<organism evidence="1 2">
    <name type="scientific">Halobacillus faecis</name>
    <dbReference type="NCBI Taxonomy" id="360184"/>
    <lineage>
        <taxon>Bacteria</taxon>
        <taxon>Bacillati</taxon>
        <taxon>Bacillota</taxon>
        <taxon>Bacilli</taxon>
        <taxon>Bacillales</taxon>
        <taxon>Bacillaceae</taxon>
        <taxon>Halobacillus</taxon>
    </lineage>
</organism>
<dbReference type="RefSeq" id="WP_167506274.1">
    <property type="nucleotide sequence ID" value="NZ_BJYD01000042.1"/>
</dbReference>
<reference evidence="1 2" key="1">
    <citation type="submission" date="2019-07" db="EMBL/GenBank/DDBJ databases">
        <title>Whole genome shotgun sequence of Halobacillus faecis NBRC 103569.</title>
        <authorList>
            <person name="Hosoyama A."/>
            <person name="Uohara A."/>
            <person name="Ohji S."/>
            <person name="Ichikawa N."/>
        </authorList>
    </citation>
    <scope>NUCLEOTIDE SEQUENCE [LARGE SCALE GENOMIC DNA]</scope>
    <source>
        <strain evidence="1 2">NBRC 103569</strain>
    </source>
</reference>
<comment type="caution">
    <text evidence="1">The sequence shown here is derived from an EMBL/GenBank/DDBJ whole genome shotgun (WGS) entry which is preliminary data.</text>
</comment>
<accession>A0A511WWI4</accession>
<dbReference type="EMBL" id="BJYD01000042">
    <property type="protein sequence ID" value="GEN55505.1"/>
    <property type="molecule type" value="Genomic_DNA"/>
</dbReference>
<evidence type="ECO:0000313" key="2">
    <source>
        <dbReference type="Proteomes" id="UP000321886"/>
    </source>
</evidence>
<gene>
    <name evidence="1" type="ORF">HFA01_37670</name>
</gene>
<proteinExistence type="predicted"/>
<evidence type="ECO:0000313" key="1">
    <source>
        <dbReference type="EMBL" id="GEN55505.1"/>
    </source>
</evidence>
<sequence>MKIFSVHELKQSEEKFRKRIKKNIFKRNAVIYQLKQAIEDDEKELEKLKRKYEKC</sequence>
<protein>
    <submittedName>
        <fullName evidence="1">Uncharacterized protein</fullName>
    </submittedName>
</protein>